<evidence type="ECO:0000256" key="7">
    <source>
        <dbReference type="ARBA" id="ARBA00042645"/>
    </source>
</evidence>
<comment type="catalytic activity">
    <reaction evidence="11">
        <text>mycophenolic acid O-acyl-beta-D-glucuronide + H2O = mycophenolate + D-glucuronate + H(+)</text>
        <dbReference type="Rhea" id="RHEA:34179"/>
        <dbReference type="ChEBI" id="CHEBI:15377"/>
        <dbReference type="ChEBI" id="CHEBI:15378"/>
        <dbReference type="ChEBI" id="CHEBI:58720"/>
        <dbReference type="ChEBI" id="CHEBI:62932"/>
        <dbReference type="ChEBI" id="CHEBI:66982"/>
        <dbReference type="EC" id="3.1.1.93"/>
    </reaction>
    <physiologicalReaction direction="left-to-right" evidence="11">
        <dbReference type="Rhea" id="RHEA:34180"/>
    </physiologicalReaction>
</comment>
<evidence type="ECO:0000256" key="5">
    <source>
        <dbReference type="ARBA" id="ARBA00039314"/>
    </source>
</evidence>
<evidence type="ECO:0000256" key="3">
    <source>
        <dbReference type="ARBA" id="ARBA00022946"/>
    </source>
</evidence>
<evidence type="ECO:0000313" key="13">
    <source>
        <dbReference type="EMBL" id="WWT32711.1"/>
    </source>
</evidence>
<feature type="domain" description="AB hydrolase-1" evidence="12">
    <location>
        <begin position="46"/>
        <end position="238"/>
    </location>
</feature>
<sequence>MIEKTATLTVGQSDSARDIATLRRPGNAPGLFWLGGFRSDMMGSKAQALDALGVQRGLAVTRFDYSGHGQSGGDFLDGTISRWLEEALAVFETTEGPQIVVGSSMGGWLALLVNRALRQRGDERVLAMVLIAPAADMTRDLMRETFTDAELLDLWEKGRVEQPSDYSDEPYILTRALIEDGENHLLFGAPIRTHCPVAILQGGNDTDVPPAHALKLVSHLVSDPVTFTLIPDGDHRLSRDSDLDLLRQTIERLL</sequence>
<proteinExistence type="predicted"/>
<evidence type="ECO:0000259" key="12">
    <source>
        <dbReference type="Pfam" id="PF12697"/>
    </source>
</evidence>
<comment type="catalytic activity">
    <reaction evidence="10">
        <text>S-hexadecanoyl-L-cysteinyl-[protein] + H2O = L-cysteinyl-[protein] + hexadecanoate + H(+)</text>
        <dbReference type="Rhea" id="RHEA:19233"/>
        <dbReference type="Rhea" id="RHEA-COMP:10131"/>
        <dbReference type="Rhea" id="RHEA-COMP:11032"/>
        <dbReference type="ChEBI" id="CHEBI:7896"/>
        <dbReference type="ChEBI" id="CHEBI:15377"/>
        <dbReference type="ChEBI" id="CHEBI:15378"/>
        <dbReference type="ChEBI" id="CHEBI:29950"/>
        <dbReference type="ChEBI" id="CHEBI:74151"/>
        <dbReference type="EC" id="3.1.2.22"/>
    </reaction>
    <physiologicalReaction direction="left-to-right" evidence="10">
        <dbReference type="Rhea" id="RHEA:19234"/>
    </physiologicalReaction>
</comment>
<dbReference type="EC" id="3.1.1.93" evidence="4"/>
<dbReference type="PANTHER" id="PTHR16138">
    <property type="entry name" value="MYCOPHENOLIC ACID ACYL-GLUCURONIDE ESTERASE, MITOCHONDRIAL"/>
    <property type="match status" value="1"/>
</dbReference>
<dbReference type="Proteomes" id="UP001369958">
    <property type="component" value="Chromosome"/>
</dbReference>
<dbReference type="PANTHER" id="PTHR16138:SF7">
    <property type="entry name" value="PALMITOYL-PROTEIN THIOESTERASE ABHD10, MITOCHONDRIAL"/>
    <property type="match status" value="1"/>
</dbReference>
<evidence type="ECO:0000256" key="11">
    <source>
        <dbReference type="ARBA" id="ARBA00047972"/>
    </source>
</evidence>
<dbReference type="EC" id="3.1.2.22" evidence="1"/>
<accession>A0ABZ2I2B6</accession>
<dbReference type="Gene3D" id="3.40.50.1820">
    <property type="entry name" value="alpha/beta hydrolase"/>
    <property type="match status" value="1"/>
</dbReference>
<dbReference type="SUPFAM" id="SSF53474">
    <property type="entry name" value="alpha/beta-Hydrolases"/>
    <property type="match status" value="1"/>
</dbReference>
<reference evidence="13 14" key="1">
    <citation type="submission" date="2024-02" db="EMBL/GenBank/DDBJ databases">
        <title>Complete genome sequence of Pelagibacterium nitratireducens ZH15.</title>
        <authorList>
            <person name="Zhao L.H."/>
        </authorList>
    </citation>
    <scope>NUCLEOTIDE SEQUENCE [LARGE SCALE GENOMIC DNA]</scope>
    <source>
        <strain evidence="13 14">ZH15</strain>
    </source>
</reference>
<dbReference type="RefSeq" id="WP_338608133.1">
    <property type="nucleotide sequence ID" value="NZ_CP146275.1"/>
</dbReference>
<keyword evidence="2 13" id="KW-0378">Hydrolase</keyword>
<evidence type="ECO:0000256" key="9">
    <source>
        <dbReference type="ARBA" id="ARBA00046047"/>
    </source>
</evidence>
<dbReference type="Pfam" id="PF12697">
    <property type="entry name" value="Abhydrolase_6"/>
    <property type="match status" value="1"/>
</dbReference>
<comment type="function">
    <text evidence="9">Acts as an acyl-protein thioesterase that hydrolyzes fatty acids from acylated residues in proteins. Regulates the mitochondrial S-depalmitoylation of the nucleophilic active site residue of peroxiredoxin-5/PRDX5, a key antioxidant protein, therefore modulating mitochondrial antioxidant ability. Also catalyzes the deglucuronidation of mycophenolic acid acyl-glucuronide, an active metabolite of the immunosuppressant drug mycophenolate.</text>
</comment>
<name>A0ABZ2I2B6_9HYPH</name>
<protein>
    <recommendedName>
        <fullName evidence="5">Palmitoyl-protein thioesterase ABHD10, mitochondrial</fullName>
        <ecNumber evidence="4">3.1.1.93</ecNumber>
        <ecNumber evidence="1">3.1.2.22</ecNumber>
    </recommendedName>
    <alternativeName>
        <fullName evidence="7">Acyl-protein thioesterase ABHD10</fullName>
    </alternativeName>
    <alternativeName>
        <fullName evidence="8">Alpha/beta hydrolase domain-containing protein 10</fullName>
    </alternativeName>
    <alternativeName>
        <fullName evidence="6">Mycophenolic acid acyl-glucuronide esterase, mitochondrial</fullName>
    </alternativeName>
</protein>
<dbReference type="InterPro" id="IPR052382">
    <property type="entry name" value="ABHD10_acyl-thioesterase"/>
</dbReference>
<organism evidence="13 14">
    <name type="scientific">Pelagibacterium nitratireducens</name>
    <dbReference type="NCBI Taxonomy" id="1046114"/>
    <lineage>
        <taxon>Bacteria</taxon>
        <taxon>Pseudomonadati</taxon>
        <taxon>Pseudomonadota</taxon>
        <taxon>Alphaproteobacteria</taxon>
        <taxon>Hyphomicrobiales</taxon>
        <taxon>Devosiaceae</taxon>
        <taxon>Pelagibacterium</taxon>
    </lineage>
</organism>
<evidence type="ECO:0000256" key="4">
    <source>
        <dbReference type="ARBA" id="ARBA00039132"/>
    </source>
</evidence>
<dbReference type="EMBL" id="CP146275">
    <property type="protein sequence ID" value="WWT32711.1"/>
    <property type="molecule type" value="Genomic_DNA"/>
</dbReference>
<evidence type="ECO:0000313" key="14">
    <source>
        <dbReference type="Proteomes" id="UP001369958"/>
    </source>
</evidence>
<evidence type="ECO:0000256" key="8">
    <source>
        <dbReference type="ARBA" id="ARBA00042704"/>
    </source>
</evidence>
<keyword evidence="3" id="KW-0809">Transit peptide</keyword>
<evidence type="ECO:0000256" key="6">
    <source>
        <dbReference type="ARBA" id="ARBA00041520"/>
    </source>
</evidence>
<dbReference type="InterPro" id="IPR029058">
    <property type="entry name" value="AB_hydrolase_fold"/>
</dbReference>
<evidence type="ECO:0000256" key="2">
    <source>
        <dbReference type="ARBA" id="ARBA00022801"/>
    </source>
</evidence>
<keyword evidence="14" id="KW-1185">Reference proteome</keyword>
<gene>
    <name evidence="13" type="ORF">V6617_17140</name>
</gene>
<dbReference type="GO" id="GO:0016787">
    <property type="term" value="F:hydrolase activity"/>
    <property type="evidence" value="ECO:0007669"/>
    <property type="project" value="UniProtKB-KW"/>
</dbReference>
<dbReference type="InterPro" id="IPR000073">
    <property type="entry name" value="AB_hydrolase_1"/>
</dbReference>
<evidence type="ECO:0000256" key="1">
    <source>
        <dbReference type="ARBA" id="ARBA00012423"/>
    </source>
</evidence>
<evidence type="ECO:0000256" key="10">
    <source>
        <dbReference type="ARBA" id="ARBA00047409"/>
    </source>
</evidence>